<feature type="region of interest" description="Disordered" evidence="3">
    <location>
        <begin position="448"/>
        <end position="481"/>
    </location>
</feature>
<feature type="compositionally biased region" description="Basic and acidic residues" evidence="3">
    <location>
        <begin position="450"/>
        <end position="473"/>
    </location>
</feature>
<dbReference type="PROSITE" id="PS51450">
    <property type="entry name" value="LRR"/>
    <property type="match status" value="1"/>
</dbReference>
<accession>F0VHA6</accession>
<dbReference type="VEuPathDB" id="ToxoDB:NCLIV_028880"/>
<dbReference type="InParanoid" id="F0VHA6"/>
<feature type="region of interest" description="Disordered" evidence="3">
    <location>
        <begin position="592"/>
        <end position="641"/>
    </location>
</feature>
<evidence type="ECO:0000313" key="6">
    <source>
        <dbReference type="Proteomes" id="UP000007494"/>
    </source>
</evidence>
<dbReference type="GO" id="GO:0005737">
    <property type="term" value="C:cytoplasm"/>
    <property type="evidence" value="ECO:0007669"/>
    <property type="project" value="TreeGrafter"/>
</dbReference>
<feature type="compositionally biased region" description="Basic and acidic residues" evidence="3">
    <location>
        <begin position="321"/>
        <end position="339"/>
    </location>
</feature>
<evidence type="ECO:0000256" key="3">
    <source>
        <dbReference type="SAM" id="MobiDB-lite"/>
    </source>
</evidence>
<dbReference type="Proteomes" id="UP000007494">
    <property type="component" value="Chromosome VIIb"/>
</dbReference>
<keyword evidence="6" id="KW-1185">Reference proteome</keyword>
<dbReference type="InterPro" id="IPR001611">
    <property type="entry name" value="Leu-rich_rpt"/>
</dbReference>
<evidence type="ECO:0000256" key="1">
    <source>
        <dbReference type="ARBA" id="ARBA00022614"/>
    </source>
</evidence>
<protein>
    <submittedName>
        <fullName evidence="5">Leucine rich repeat protein, putative</fullName>
    </submittedName>
    <submittedName>
        <fullName evidence="4">Putative leucine rich repeat protein</fullName>
    </submittedName>
</protein>
<keyword evidence="2" id="KW-0677">Repeat</keyword>
<dbReference type="SUPFAM" id="SSF52075">
    <property type="entry name" value="Outer arm dynein light chain 1"/>
    <property type="match status" value="1"/>
</dbReference>
<dbReference type="Pfam" id="PF13516">
    <property type="entry name" value="LRR_6"/>
    <property type="match status" value="1"/>
</dbReference>
<dbReference type="OMA" id="RDAVICW"/>
<dbReference type="PANTHER" id="PTHR15454">
    <property type="entry name" value="NISCHARIN RELATED"/>
    <property type="match status" value="1"/>
</dbReference>
<dbReference type="RefSeq" id="XP_003883132.1">
    <property type="nucleotide sequence ID" value="XM_003883083.1"/>
</dbReference>
<reference evidence="4" key="2">
    <citation type="submission" date="2011-03" db="EMBL/GenBank/DDBJ databases">
        <title>Comparative genomics and transcriptomics of Neospora caninum and Toxoplasma gondii.</title>
        <authorList>
            <person name="Reid A.J."/>
            <person name="Sohal A."/>
            <person name="Harris D."/>
            <person name="Quail M."/>
            <person name="Sanders M."/>
            <person name="Berriman M."/>
            <person name="Wastling J.M."/>
            <person name="Pain A."/>
        </authorList>
    </citation>
    <scope>NUCLEOTIDE SEQUENCE</scope>
    <source>
        <strain evidence="4">Liverpool</strain>
    </source>
</reference>
<proteinExistence type="predicted"/>
<dbReference type="eggNOG" id="KOG0531">
    <property type="taxonomic scope" value="Eukaryota"/>
</dbReference>
<dbReference type="AlphaFoldDB" id="F0VHA6"/>
<feature type="region of interest" description="Disordered" evidence="3">
    <location>
        <begin position="264"/>
        <end position="384"/>
    </location>
</feature>
<dbReference type="OrthoDB" id="271226at2759"/>
<dbReference type="Gene3D" id="3.80.10.10">
    <property type="entry name" value="Ribonuclease Inhibitor"/>
    <property type="match status" value="2"/>
</dbReference>
<reference evidence="4" key="1">
    <citation type="submission" date="2011-02" db="EMBL/GenBank/DDBJ databases">
        <authorList>
            <person name="Aslett M."/>
        </authorList>
    </citation>
    <scope>NUCLEOTIDE SEQUENCE</scope>
    <source>
        <strain evidence="4">Liverpool</strain>
    </source>
</reference>
<feature type="region of interest" description="Disordered" evidence="3">
    <location>
        <begin position="509"/>
        <end position="530"/>
    </location>
</feature>
<dbReference type="PANTHER" id="PTHR15454:SF56">
    <property type="entry name" value="PROTEIN PHOSPHATASE 1 REGULATORY SUBUNIT 7-RELATED"/>
    <property type="match status" value="1"/>
</dbReference>
<evidence type="ECO:0000313" key="5">
    <source>
        <dbReference type="EMBL" id="CEL67085.1"/>
    </source>
</evidence>
<sequence>MPAATAQRSASGRILEAAGLGLGPVLTGEKLTGLLLAAVPKQIKGIKVLDLSQNTIRKLSVSLGEIAELGLESVQDLILRGNLLRQLDGRLLTFPRLSRLDVSENILCQVLNFETHFGLRELFFRQNRLKDINGFGRTPLHHTLERLDLSENDISDLRGLAALVTLEKLRELDVRGNPVEEHPLQGNAVLEGFCMLACPLLESLNGRPITEKVRDAVICWSSDDPRGRAVASCVFRFRQAFSTRGLYGMGELSPSEEAGLFVSAESRDDSSVPDPATKSLPGSRRAVSPRNAGGTESRGLSASDRSRKERAQPPRCVFTRVSRDARDNFRLLSPQERRGTAPAAWKAPDRDGRRSPRRALSPSHQDAPTAGPERPLPYQEDRPFSLNATRNSCVRRSTYSERCRFSAALSSASRRGHKRQEICPRGWYPGRTRGVTKATQTPDWWLPEEWELREPGSRRRREGTERGGGEGRGARWGPRSMSSGHFEFFIKASDVGPPVSADELRALKAGNKETGTAEEDPILEQGGNHENEAYEVEATSHVGSVSDWAREAPYEDCTSQQYTVSGGYGEDEGQALEYGDEDEHTRISLPLPKFQGGEVYPTQSGDVFDLTPDSEWPGDEGIEGKRDIGNYDAFQNEEEEA</sequence>
<dbReference type="GeneID" id="13443288"/>
<reference evidence="6" key="3">
    <citation type="journal article" date="2012" name="PLoS Pathog.">
        <title>Comparative genomics of the apicomplexan parasites Toxoplasma gondii and Neospora caninum: Coccidia differing in host range and transmission strategy.</title>
        <authorList>
            <person name="Reid A.J."/>
            <person name="Vermont S.J."/>
            <person name="Cotton J.A."/>
            <person name="Harris D."/>
            <person name="Hill-Cawthorne G.A."/>
            <person name="Konen-Waisman S."/>
            <person name="Latham S.M."/>
            <person name="Mourier T."/>
            <person name="Norton R."/>
            <person name="Quail M.A."/>
            <person name="Sanders M."/>
            <person name="Shanmugam D."/>
            <person name="Sohal A."/>
            <person name="Wasmuth J.D."/>
            <person name="Brunk B."/>
            <person name="Grigg M.E."/>
            <person name="Howard J.C."/>
            <person name="Parkinson J."/>
            <person name="Roos D.S."/>
            <person name="Trees A.J."/>
            <person name="Berriman M."/>
            <person name="Pain A."/>
            <person name="Wastling J.M."/>
        </authorList>
    </citation>
    <scope>NUCLEOTIDE SEQUENCE [LARGE SCALE GENOMIC DNA]</scope>
    <source>
        <strain evidence="6">Liverpool</strain>
    </source>
</reference>
<reference evidence="5" key="4">
    <citation type="journal article" date="2015" name="PLoS ONE">
        <title>Comprehensive Evaluation of Toxoplasma gondii VEG and Neospora caninum LIV Genomes with Tachyzoite Stage Transcriptome and Proteome Defines Novel Transcript Features.</title>
        <authorList>
            <person name="Ramaprasad A."/>
            <person name="Mourier T."/>
            <person name="Naeem R."/>
            <person name="Malas T.B."/>
            <person name="Moussa E."/>
            <person name="Panigrahi A."/>
            <person name="Vermont S.J."/>
            <person name="Otto T.D."/>
            <person name="Wastling J."/>
            <person name="Pain A."/>
        </authorList>
    </citation>
    <scope>NUCLEOTIDE SEQUENCE</scope>
    <source>
        <strain evidence="5">Liverpool</strain>
    </source>
</reference>
<dbReference type="EMBL" id="FR823389">
    <property type="protein sequence ID" value="CBZ53100.1"/>
    <property type="molecule type" value="Genomic_DNA"/>
</dbReference>
<organism evidence="4 6">
    <name type="scientific">Neospora caninum (strain Liverpool)</name>
    <dbReference type="NCBI Taxonomy" id="572307"/>
    <lineage>
        <taxon>Eukaryota</taxon>
        <taxon>Sar</taxon>
        <taxon>Alveolata</taxon>
        <taxon>Apicomplexa</taxon>
        <taxon>Conoidasida</taxon>
        <taxon>Coccidia</taxon>
        <taxon>Eucoccidiorida</taxon>
        <taxon>Eimeriorina</taxon>
        <taxon>Sarcocystidae</taxon>
        <taxon>Neospora</taxon>
    </lineage>
</organism>
<dbReference type="EMBL" id="LN714482">
    <property type="protein sequence ID" value="CEL67085.1"/>
    <property type="molecule type" value="Genomic_DNA"/>
</dbReference>
<keyword evidence="1" id="KW-0433">Leucine-rich repeat</keyword>
<dbReference type="InterPro" id="IPR032675">
    <property type="entry name" value="LRR_dom_sf"/>
</dbReference>
<name>F0VHA6_NEOCL</name>
<evidence type="ECO:0000313" key="4">
    <source>
        <dbReference type="EMBL" id="CBZ53100.1"/>
    </source>
</evidence>
<evidence type="ECO:0000256" key="2">
    <source>
        <dbReference type="ARBA" id="ARBA00022737"/>
    </source>
</evidence>
<gene>
    <name evidence="5" type="ORF">BN1204_028880</name>
    <name evidence="4" type="ORF">NCLIV_028880</name>
</gene>